<comment type="similarity">
    <text evidence="18">Belongs to the NnrE/AIBP family.</text>
</comment>
<evidence type="ECO:0000259" key="21">
    <source>
        <dbReference type="PROSITE" id="PS51385"/>
    </source>
</evidence>
<evidence type="ECO:0000256" key="10">
    <source>
        <dbReference type="ARBA" id="ARBA00023027"/>
    </source>
</evidence>
<evidence type="ECO:0000256" key="2">
    <source>
        <dbReference type="ARBA" id="ARBA00000909"/>
    </source>
</evidence>
<dbReference type="PIRSF" id="PIRSF017184">
    <property type="entry name" value="Nnr"/>
    <property type="match status" value="1"/>
</dbReference>
<keyword evidence="6 17" id="KW-0547">Nucleotide-binding</keyword>
<dbReference type="SUPFAM" id="SSF64153">
    <property type="entry name" value="YjeF N-terminal domain-like"/>
    <property type="match status" value="1"/>
</dbReference>
<feature type="binding site" evidence="18">
    <location>
        <position position="57"/>
    </location>
    <ligand>
        <name>K(+)</name>
        <dbReference type="ChEBI" id="CHEBI:29103"/>
    </ligand>
</feature>
<keyword evidence="23" id="KW-1185">Reference proteome</keyword>
<feature type="binding site" evidence="18">
    <location>
        <position position="153"/>
    </location>
    <ligand>
        <name>K(+)</name>
        <dbReference type="ChEBI" id="CHEBI:29103"/>
    </ligand>
</feature>
<evidence type="ECO:0000256" key="7">
    <source>
        <dbReference type="ARBA" id="ARBA00022840"/>
    </source>
</evidence>
<comment type="function">
    <text evidence="14 19">Bifunctional enzyme that catalyzes the epimerization of the S- and R-forms of NAD(P)HX and the dehydration of the S-form of NAD(P)HX at the expense of ADP, which is converted to AMP. This allows the repair of both epimers of NAD(P)HX, a damaged form of NAD(P)H that is a result of enzymatic or heat-dependent hydration.</text>
</comment>
<feature type="binding site" evidence="17">
    <location>
        <position position="315"/>
    </location>
    <ligand>
        <name>(6S)-NADPHX</name>
        <dbReference type="ChEBI" id="CHEBI:64076"/>
    </ligand>
</feature>
<dbReference type="Gene3D" id="3.40.50.10260">
    <property type="entry name" value="YjeF N-terminal domain"/>
    <property type="match status" value="1"/>
</dbReference>
<dbReference type="NCBIfam" id="TIGR00197">
    <property type="entry name" value="yjeF_nterm"/>
    <property type="match status" value="1"/>
</dbReference>
<evidence type="ECO:0000256" key="12">
    <source>
        <dbReference type="ARBA" id="ARBA00023239"/>
    </source>
</evidence>
<evidence type="ECO:0000259" key="20">
    <source>
        <dbReference type="PROSITE" id="PS51383"/>
    </source>
</evidence>
<dbReference type="Pfam" id="PF01256">
    <property type="entry name" value="Carb_kinase"/>
    <property type="match status" value="1"/>
</dbReference>
<comment type="subunit">
    <text evidence="17">Homotetramer.</text>
</comment>
<feature type="binding site" evidence="17">
    <location>
        <position position="252"/>
    </location>
    <ligand>
        <name>(6S)-NADPHX</name>
        <dbReference type="ChEBI" id="CHEBI:64076"/>
    </ligand>
</feature>
<comment type="catalytic activity">
    <reaction evidence="16 17 19">
        <text>(6S)-NADPHX + ADP = AMP + phosphate + NADPH + H(+)</text>
        <dbReference type="Rhea" id="RHEA:32235"/>
        <dbReference type="ChEBI" id="CHEBI:15378"/>
        <dbReference type="ChEBI" id="CHEBI:43474"/>
        <dbReference type="ChEBI" id="CHEBI:57783"/>
        <dbReference type="ChEBI" id="CHEBI:64076"/>
        <dbReference type="ChEBI" id="CHEBI:456215"/>
        <dbReference type="ChEBI" id="CHEBI:456216"/>
        <dbReference type="EC" id="4.2.1.136"/>
    </reaction>
</comment>
<evidence type="ECO:0000256" key="16">
    <source>
        <dbReference type="ARBA" id="ARBA00049209"/>
    </source>
</evidence>
<keyword evidence="11 18" id="KW-0413">Isomerase</keyword>
<feature type="binding site" evidence="18">
    <location>
        <begin position="121"/>
        <end position="127"/>
    </location>
    <ligand>
        <name>(6S)-NADPHX</name>
        <dbReference type="ChEBI" id="CHEBI:64076"/>
    </ligand>
</feature>
<comment type="similarity">
    <text evidence="4 19">In the C-terminal section; belongs to the NnrD/CARKD family.</text>
</comment>
<evidence type="ECO:0000256" key="17">
    <source>
        <dbReference type="HAMAP-Rule" id="MF_01965"/>
    </source>
</evidence>
<dbReference type="RefSeq" id="WP_304376021.1">
    <property type="nucleotide sequence ID" value="NZ_JAUOZU010000006.1"/>
</dbReference>
<comment type="catalytic activity">
    <reaction evidence="15 17 19">
        <text>(6S)-NADHX + ADP = AMP + phosphate + NADH + H(+)</text>
        <dbReference type="Rhea" id="RHEA:32223"/>
        <dbReference type="ChEBI" id="CHEBI:15378"/>
        <dbReference type="ChEBI" id="CHEBI:43474"/>
        <dbReference type="ChEBI" id="CHEBI:57945"/>
        <dbReference type="ChEBI" id="CHEBI:64074"/>
        <dbReference type="ChEBI" id="CHEBI:456215"/>
        <dbReference type="ChEBI" id="CHEBI:456216"/>
        <dbReference type="EC" id="4.2.1.136"/>
    </reaction>
</comment>
<evidence type="ECO:0000256" key="19">
    <source>
        <dbReference type="PIRNR" id="PIRNR017184"/>
    </source>
</evidence>
<comment type="catalytic activity">
    <reaction evidence="1 18 19">
        <text>(6R)-NADHX = (6S)-NADHX</text>
        <dbReference type="Rhea" id="RHEA:32215"/>
        <dbReference type="ChEBI" id="CHEBI:64074"/>
        <dbReference type="ChEBI" id="CHEBI:64075"/>
        <dbReference type="EC" id="5.1.99.6"/>
    </reaction>
</comment>
<feature type="domain" description="YjeF N-terminal" evidence="21">
    <location>
        <begin position="9"/>
        <end position="207"/>
    </location>
</feature>
<proteinExistence type="inferred from homology"/>
<dbReference type="EMBL" id="JAUOZU010000006">
    <property type="protein sequence ID" value="MDO6964111.1"/>
    <property type="molecule type" value="Genomic_DNA"/>
</dbReference>
<dbReference type="InterPro" id="IPR029056">
    <property type="entry name" value="Ribokinase-like"/>
</dbReference>
<dbReference type="PROSITE" id="PS51383">
    <property type="entry name" value="YJEF_C_3"/>
    <property type="match status" value="1"/>
</dbReference>
<evidence type="ECO:0000256" key="9">
    <source>
        <dbReference type="ARBA" id="ARBA00022958"/>
    </source>
</evidence>
<reference evidence="22" key="2">
    <citation type="submission" date="2023-07" db="EMBL/GenBank/DDBJ databases">
        <authorList>
            <person name="Shen H."/>
        </authorList>
    </citation>
    <scope>NUCLEOTIDE SEQUENCE</scope>
    <source>
        <strain evidence="22">TNR-22</strain>
    </source>
</reference>
<evidence type="ECO:0000256" key="18">
    <source>
        <dbReference type="HAMAP-Rule" id="MF_01966"/>
    </source>
</evidence>
<comment type="function">
    <text evidence="18">Catalyzes the epimerization of the S- and R-forms of NAD(P)HX, a damaged form of NAD(P)H that is a result of enzymatic or heat-dependent hydration. This is a prerequisite for the S-specific NAD(P)H-hydrate dehydratase to allow the repair of both epimers of NAD(P)HX.</text>
</comment>
<keyword evidence="13" id="KW-0511">Multifunctional enzyme</keyword>
<dbReference type="NCBIfam" id="TIGR00196">
    <property type="entry name" value="yjeF_cterm"/>
    <property type="match status" value="1"/>
</dbReference>
<protein>
    <recommendedName>
        <fullName evidence="19">Bifunctional NAD(P)H-hydrate repair enzyme</fullName>
    </recommendedName>
    <alternativeName>
        <fullName evidence="19">Nicotinamide nucleotide repair protein</fullName>
    </alternativeName>
    <domain>
        <recommendedName>
            <fullName evidence="19">ADP-dependent (S)-NAD(P)H-hydrate dehydratase</fullName>
            <ecNumber evidence="19">4.2.1.136</ecNumber>
        </recommendedName>
        <alternativeName>
            <fullName evidence="19">ADP-dependent NAD(P)HX dehydratase</fullName>
        </alternativeName>
    </domain>
    <domain>
        <recommendedName>
            <fullName evidence="19">NAD(P)H-hydrate epimerase</fullName>
            <ecNumber evidence="19">5.1.99.6</ecNumber>
        </recommendedName>
    </domain>
</protein>
<dbReference type="InterPro" id="IPR030677">
    <property type="entry name" value="Nnr"/>
</dbReference>
<keyword evidence="9 18" id="KW-0630">Potassium</keyword>
<name>A0ABT8YK75_9HYPH</name>
<evidence type="ECO:0000256" key="4">
    <source>
        <dbReference type="ARBA" id="ARBA00009524"/>
    </source>
</evidence>
<comment type="similarity">
    <text evidence="3 19">In the N-terminal section; belongs to the NnrE/AIBP family.</text>
</comment>
<feature type="binding site" evidence="18">
    <location>
        <position position="150"/>
    </location>
    <ligand>
        <name>(6S)-NADPHX</name>
        <dbReference type="ChEBI" id="CHEBI:64076"/>
    </ligand>
</feature>
<comment type="catalytic activity">
    <reaction evidence="2 18 19">
        <text>(6R)-NADPHX = (6S)-NADPHX</text>
        <dbReference type="Rhea" id="RHEA:32227"/>
        <dbReference type="ChEBI" id="CHEBI:64076"/>
        <dbReference type="ChEBI" id="CHEBI:64077"/>
        <dbReference type="EC" id="5.1.99.6"/>
    </reaction>
</comment>
<evidence type="ECO:0000256" key="14">
    <source>
        <dbReference type="ARBA" id="ARBA00025153"/>
    </source>
</evidence>
<dbReference type="PANTHER" id="PTHR12592">
    <property type="entry name" value="ATP-DEPENDENT (S)-NAD(P)H-HYDRATE DEHYDRATASE FAMILY MEMBER"/>
    <property type="match status" value="1"/>
</dbReference>
<keyword evidence="5 18" id="KW-0479">Metal-binding</keyword>
<feature type="domain" description="YjeF C-terminal" evidence="20">
    <location>
        <begin position="217"/>
        <end position="483"/>
    </location>
</feature>
<dbReference type="HAMAP" id="MF_01965">
    <property type="entry name" value="NADHX_dehydratase"/>
    <property type="match status" value="1"/>
</dbReference>
<feature type="binding site" evidence="18">
    <location>
        <begin position="56"/>
        <end position="60"/>
    </location>
    <ligand>
        <name>(6S)-NADPHX</name>
        <dbReference type="ChEBI" id="CHEBI:64076"/>
    </ligand>
</feature>
<comment type="caution">
    <text evidence="18">Lacks conserved residue(s) required for the propagation of feature annotation.</text>
</comment>
<dbReference type="Proteomes" id="UP001174932">
    <property type="component" value="Unassembled WGS sequence"/>
</dbReference>
<dbReference type="InterPro" id="IPR036652">
    <property type="entry name" value="YjeF_N_dom_sf"/>
</dbReference>
<dbReference type="HAMAP" id="MF_01966">
    <property type="entry name" value="NADHX_epimerase"/>
    <property type="match status" value="1"/>
</dbReference>
<evidence type="ECO:0000256" key="1">
    <source>
        <dbReference type="ARBA" id="ARBA00000013"/>
    </source>
</evidence>
<comment type="similarity">
    <text evidence="17">Belongs to the NnrD/CARKD family.</text>
</comment>
<dbReference type="Gene3D" id="3.40.1190.20">
    <property type="match status" value="1"/>
</dbReference>
<evidence type="ECO:0000256" key="3">
    <source>
        <dbReference type="ARBA" id="ARBA00006001"/>
    </source>
</evidence>
<feature type="binding site" evidence="17">
    <location>
        <position position="367"/>
    </location>
    <ligand>
        <name>(6S)-NADPHX</name>
        <dbReference type="ChEBI" id="CHEBI:64076"/>
    </ligand>
</feature>
<feature type="binding site" evidence="17">
    <location>
        <position position="434"/>
    </location>
    <ligand>
        <name>(6S)-NADPHX</name>
        <dbReference type="ChEBI" id="CHEBI:64076"/>
    </ligand>
</feature>
<dbReference type="Pfam" id="PF03853">
    <property type="entry name" value="YjeF_N"/>
    <property type="match status" value="1"/>
</dbReference>
<evidence type="ECO:0000313" key="22">
    <source>
        <dbReference type="EMBL" id="MDO6964111.1"/>
    </source>
</evidence>
<keyword evidence="8 17" id="KW-0521">NADP</keyword>
<feature type="binding site" evidence="17">
    <location>
        <position position="433"/>
    </location>
    <ligand>
        <name>AMP</name>
        <dbReference type="ChEBI" id="CHEBI:456215"/>
    </ligand>
</feature>
<gene>
    <name evidence="17" type="primary">nnrD</name>
    <name evidence="18" type="synonym">nnrE</name>
    <name evidence="22" type="ORF">Q4481_09095</name>
</gene>
<evidence type="ECO:0000256" key="5">
    <source>
        <dbReference type="ARBA" id="ARBA00022723"/>
    </source>
</evidence>
<evidence type="ECO:0000256" key="6">
    <source>
        <dbReference type="ARBA" id="ARBA00022741"/>
    </source>
</evidence>
<dbReference type="CDD" id="cd01171">
    <property type="entry name" value="YXKO-related"/>
    <property type="match status" value="1"/>
</dbReference>
<dbReference type="InterPro" id="IPR000631">
    <property type="entry name" value="CARKD"/>
</dbReference>
<comment type="caution">
    <text evidence="22">The sequence shown here is derived from an EMBL/GenBank/DDBJ whole genome shotgun (WGS) entry which is preliminary data.</text>
</comment>
<keyword evidence="10 17" id="KW-0520">NAD</keyword>
<feature type="binding site" evidence="17">
    <location>
        <begin position="404"/>
        <end position="408"/>
    </location>
    <ligand>
        <name>AMP</name>
        <dbReference type="ChEBI" id="CHEBI:456215"/>
    </ligand>
</feature>
<dbReference type="PROSITE" id="PS51385">
    <property type="entry name" value="YJEF_N"/>
    <property type="match status" value="1"/>
</dbReference>
<comment type="cofactor">
    <cofactor evidence="18 19">
        <name>K(+)</name>
        <dbReference type="ChEBI" id="CHEBI:29103"/>
    </cofactor>
    <text evidence="18 19">Binds 1 potassium ion per subunit.</text>
</comment>
<evidence type="ECO:0000256" key="11">
    <source>
        <dbReference type="ARBA" id="ARBA00023235"/>
    </source>
</evidence>
<evidence type="ECO:0000256" key="15">
    <source>
        <dbReference type="ARBA" id="ARBA00048238"/>
    </source>
</evidence>
<evidence type="ECO:0000256" key="8">
    <source>
        <dbReference type="ARBA" id="ARBA00022857"/>
    </source>
</evidence>
<dbReference type="EC" id="5.1.99.6" evidence="19"/>
<keyword evidence="12 17" id="KW-0456">Lyase</keyword>
<keyword evidence="7 17" id="KW-0067">ATP-binding</keyword>
<dbReference type="EC" id="4.2.1.136" evidence="19"/>
<accession>A0ABT8YK75</accession>
<reference evidence="22" key="1">
    <citation type="journal article" date="2015" name="Int. J. Syst. Evol. Microbiol.">
        <title>Rhizobium alvei sp. nov., isolated from a freshwater river.</title>
        <authorList>
            <person name="Sheu S.Y."/>
            <person name="Huang H.W."/>
            <person name="Young C.C."/>
            <person name="Chen W.M."/>
        </authorList>
    </citation>
    <scope>NUCLEOTIDE SEQUENCE</scope>
    <source>
        <strain evidence="22">TNR-22</strain>
    </source>
</reference>
<organism evidence="22 23">
    <name type="scientific">Rhizobium alvei</name>
    <dbReference type="NCBI Taxonomy" id="1132659"/>
    <lineage>
        <taxon>Bacteria</taxon>
        <taxon>Pseudomonadati</taxon>
        <taxon>Pseudomonadota</taxon>
        <taxon>Alphaproteobacteria</taxon>
        <taxon>Hyphomicrobiales</taxon>
        <taxon>Rhizobiaceae</taxon>
        <taxon>Rhizobium/Agrobacterium group</taxon>
        <taxon>Rhizobium</taxon>
    </lineage>
</organism>
<dbReference type="InterPro" id="IPR004443">
    <property type="entry name" value="YjeF_N_dom"/>
</dbReference>
<evidence type="ECO:0000256" key="13">
    <source>
        <dbReference type="ARBA" id="ARBA00023268"/>
    </source>
</evidence>
<comment type="function">
    <text evidence="17">Catalyzes the dehydration of the S-form of NAD(P)HX at the expense of ADP, which is converted to AMP. Together with NAD(P)HX epimerase, which catalyzes the epimerization of the S- and R-forms, the enzyme allows the repair of both epimers of NAD(P)HX, a damaged form of NAD(P)H that is a result of enzymatic or heat-dependent hydration.</text>
</comment>
<feature type="binding site" evidence="18">
    <location>
        <position position="117"/>
    </location>
    <ligand>
        <name>K(+)</name>
        <dbReference type="ChEBI" id="CHEBI:29103"/>
    </ligand>
</feature>
<dbReference type="PANTHER" id="PTHR12592:SF0">
    <property type="entry name" value="ATP-DEPENDENT (S)-NAD(P)H-HYDRATE DEHYDRATASE"/>
    <property type="match status" value="1"/>
</dbReference>
<dbReference type="SUPFAM" id="SSF53613">
    <property type="entry name" value="Ribokinase-like"/>
    <property type="match status" value="1"/>
</dbReference>
<sequence length="483" mass="50031">MLLIEPDAVAKIDSACITSGIPGFALMNVAGRAVSAAALRDYPGALRYVVLVGPGNNGGDGYVAAKALIEAGATVALFRLFDGQPTTDDAKRAAAECACPVQKLEEYVPMKGDVVIDAVFGAGLTRGLPASLIACIDKVQSAGLPVIAVDIASGVCGRTGRILAGALHADLTVTFMAPKIGQMLLPGRIHSGRLEVIDIGTPLRLLERFASSTGINHPAVWQIYSGPRAADTHKYSHGALTVFSGGASQSGAARLAAAAALRAGAGLVTIAAPTEAMAVNANHMTAIMLREVDDQNDLAQLLEDKRLQTFILGPGFGVGDKARDFALALATRRLVLDADAITSFRDRPEDLFDAFALGETRLILTPHDGEFSRLFPDLAANQALSKVERAQHAARRAHAVVILKGADTVIADPAGRATININAPPSLATAGSGDVLAGLCGAFLAQNYPAFAAACAAVWHHGDAAQRAGAGLTAERLINFIET</sequence>
<evidence type="ECO:0000313" key="23">
    <source>
        <dbReference type="Proteomes" id="UP001174932"/>
    </source>
</evidence>
<comment type="cofactor">
    <cofactor evidence="17">
        <name>Mg(2+)</name>
        <dbReference type="ChEBI" id="CHEBI:18420"/>
    </cofactor>
</comment>